<dbReference type="InterPro" id="IPR058441">
    <property type="entry name" value="DUF8128"/>
</dbReference>
<gene>
    <name evidence="2" type="ORF">A2Z10_01890</name>
</gene>
<dbReference type="AlphaFoldDB" id="A0A1F5AZE4"/>
<dbReference type="Pfam" id="PF26449">
    <property type="entry name" value="DUF8128"/>
    <property type="match status" value="1"/>
</dbReference>
<accession>A0A1F5AZE4</accession>
<sequence length="406" mass="47203">MIIPVILFFVWMNVWLVWVRKQYADKADWITLEIKIPHTVERTPKVMEQVFGGLHAMHKPSINMKEKWWDGKHQLYASMEIAGIDGSIHFFIRTPREFKKLIESQIYAQYKDAEITEVNDYMSNLPADIPNETYDLFGMELMFTKDDAYPIRTYKFFEEPSTEKKYIDPLASLMEVLGELKPGEQVWLQYLIKPVGTEWQKKGQALINRLIGKKEASKESSNIVEDVFQFFYDLGGILFGRVPTGAPEQKREERQGPETMMQHLPPGMKDVVAALEESISKHGFEVVIRIVYLARREVFDRSNVGAVFGSFKQFSTYNLNGFKPNGKVIPAVNYVFKKTREYMRKRQLYIWARRREFKKTAAQEKMILNTEELATVYHIPSIVLEVPSLPRIAAKKTEPPPHLPVV</sequence>
<name>A0A1F5AZE4_9BACT</name>
<protein>
    <recommendedName>
        <fullName evidence="1">DUF8128 domain-containing protein</fullName>
    </recommendedName>
</protein>
<dbReference type="Proteomes" id="UP000176639">
    <property type="component" value="Unassembled WGS sequence"/>
</dbReference>
<proteinExistence type="predicted"/>
<evidence type="ECO:0000313" key="2">
    <source>
        <dbReference type="EMBL" id="OGD23763.1"/>
    </source>
</evidence>
<feature type="domain" description="DUF8128" evidence="1">
    <location>
        <begin position="28"/>
        <end position="382"/>
    </location>
</feature>
<comment type="caution">
    <text evidence="2">The sequence shown here is derived from an EMBL/GenBank/DDBJ whole genome shotgun (WGS) entry which is preliminary data.</text>
</comment>
<evidence type="ECO:0000313" key="3">
    <source>
        <dbReference type="Proteomes" id="UP000176639"/>
    </source>
</evidence>
<evidence type="ECO:0000259" key="1">
    <source>
        <dbReference type="Pfam" id="PF26449"/>
    </source>
</evidence>
<reference evidence="2 3" key="1">
    <citation type="journal article" date="2016" name="Nat. Commun.">
        <title>Thousands of microbial genomes shed light on interconnected biogeochemical processes in an aquifer system.</title>
        <authorList>
            <person name="Anantharaman K."/>
            <person name="Brown C.T."/>
            <person name="Hug L.A."/>
            <person name="Sharon I."/>
            <person name="Castelle C.J."/>
            <person name="Probst A.J."/>
            <person name="Thomas B.C."/>
            <person name="Singh A."/>
            <person name="Wilkins M.J."/>
            <person name="Karaoz U."/>
            <person name="Brodie E.L."/>
            <person name="Williams K.H."/>
            <person name="Hubbard S.S."/>
            <person name="Banfield J.F."/>
        </authorList>
    </citation>
    <scope>NUCLEOTIDE SEQUENCE [LARGE SCALE GENOMIC DNA]</scope>
</reference>
<organism evidence="2 3">
    <name type="scientific">Candidatus Azambacteria bacterium RBG_16_47_10</name>
    <dbReference type="NCBI Taxonomy" id="1797292"/>
    <lineage>
        <taxon>Bacteria</taxon>
        <taxon>Candidatus Azamiibacteriota</taxon>
    </lineage>
</organism>
<dbReference type="EMBL" id="MEYI01000029">
    <property type="protein sequence ID" value="OGD23763.1"/>
    <property type="molecule type" value="Genomic_DNA"/>
</dbReference>